<dbReference type="GO" id="GO:0098552">
    <property type="term" value="C:side of membrane"/>
    <property type="evidence" value="ECO:0007669"/>
    <property type="project" value="UniProtKB-KW"/>
</dbReference>
<dbReference type="RefSeq" id="XP_067077267.1">
    <property type="nucleotide sequence ID" value="XM_067221166.1"/>
</dbReference>
<evidence type="ECO:0000313" key="9">
    <source>
        <dbReference type="Proteomes" id="UP000195570"/>
    </source>
</evidence>
<proteinExistence type="predicted"/>
<sequence>MEIRNQYAAVASIADLTFVANSSEATYYGVAETLWQPLCETVLELRKTAGIGAAQVATAVATYTSLQKLKMKLSAYGAKNTKDSDGIENTPAILIAMLDAKQRSILKSVPAIANNAMRATAYAAESSGAILSAMQTLQTQTTPTTIV</sequence>
<keyword evidence="9" id="KW-1185">Reference proteome</keyword>
<dbReference type="AlphaFoldDB" id="A0A1G4I237"/>
<dbReference type="SUPFAM" id="SSF58087">
    <property type="entry name" value="Variant surface glycoprotein (N-terminal domain)"/>
    <property type="match status" value="1"/>
</dbReference>
<evidence type="ECO:0000313" key="8">
    <source>
        <dbReference type="EMBL" id="SCU65712.1"/>
    </source>
</evidence>
<accession>A0A1G4I237</accession>
<evidence type="ECO:0000256" key="6">
    <source>
        <dbReference type="ARBA" id="ARBA00023288"/>
    </source>
</evidence>
<dbReference type="GO" id="GO:0005886">
    <property type="term" value="C:plasma membrane"/>
    <property type="evidence" value="ECO:0007669"/>
    <property type="project" value="UniProtKB-SubCell"/>
</dbReference>
<evidence type="ECO:0000259" key="7">
    <source>
        <dbReference type="Pfam" id="PF00913"/>
    </source>
</evidence>
<evidence type="ECO:0000256" key="4">
    <source>
        <dbReference type="ARBA" id="ARBA00023136"/>
    </source>
</evidence>
<keyword evidence="5" id="KW-0325">Glycoprotein</keyword>
<comment type="subcellular location">
    <subcellularLocation>
        <location evidence="1">Cell membrane</location>
        <topology evidence="1">Lipid-anchor</topology>
        <topology evidence="1">GPI-anchor</topology>
    </subcellularLocation>
</comment>
<feature type="domain" description="Trypanosome variant surface glycoprotein A-type N-terminal" evidence="7">
    <location>
        <begin position="19"/>
        <end position="141"/>
    </location>
</feature>
<organism evidence="8 9">
    <name type="scientific">Trypanosoma equiperdum</name>
    <dbReference type="NCBI Taxonomy" id="5694"/>
    <lineage>
        <taxon>Eukaryota</taxon>
        <taxon>Discoba</taxon>
        <taxon>Euglenozoa</taxon>
        <taxon>Kinetoplastea</taxon>
        <taxon>Metakinetoplastina</taxon>
        <taxon>Trypanosomatida</taxon>
        <taxon>Trypanosomatidae</taxon>
        <taxon>Trypanosoma</taxon>
    </lineage>
</organism>
<evidence type="ECO:0000256" key="1">
    <source>
        <dbReference type="ARBA" id="ARBA00004609"/>
    </source>
</evidence>
<dbReference type="EMBL" id="CZPT02000373">
    <property type="protein sequence ID" value="SCU65712.1"/>
    <property type="molecule type" value="Genomic_DNA"/>
</dbReference>
<dbReference type="Pfam" id="PF00913">
    <property type="entry name" value="Trypan_glycop"/>
    <property type="match status" value="1"/>
</dbReference>
<evidence type="ECO:0000256" key="2">
    <source>
        <dbReference type="ARBA" id="ARBA00022475"/>
    </source>
</evidence>
<evidence type="ECO:0000256" key="5">
    <source>
        <dbReference type="ARBA" id="ARBA00023180"/>
    </source>
</evidence>
<keyword evidence="6" id="KW-0449">Lipoprotein</keyword>
<comment type="caution">
    <text evidence="8">The sequence shown here is derived from an EMBL/GenBank/DDBJ whole genome shotgun (WGS) entry which is preliminary data.</text>
</comment>
<evidence type="ECO:0000256" key="3">
    <source>
        <dbReference type="ARBA" id="ARBA00022622"/>
    </source>
</evidence>
<dbReference type="GeneID" id="92379311"/>
<dbReference type="VEuPathDB" id="TriTrypDB:TEOVI_000537100"/>
<keyword evidence="3" id="KW-0336">GPI-anchor</keyword>
<dbReference type="GO" id="GO:0042783">
    <property type="term" value="P:symbiont-mediated evasion of host immune response"/>
    <property type="evidence" value="ECO:0007669"/>
    <property type="project" value="InterPro"/>
</dbReference>
<name>A0A1G4I237_TRYEQ</name>
<keyword evidence="4" id="KW-0472">Membrane</keyword>
<protein>
    <submittedName>
        <fullName evidence="8">Trypanosome variant surface glycoprotein (A-type), putative</fullName>
    </submittedName>
</protein>
<dbReference type="Gene3D" id="3.90.150.10">
    <property type="entry name" value="Variant Surface Glycoprotein, subunit A domain 1"/>
    <property type="match status" value="1"/>
</dbReference>
<gene>
    <name evidence="8" type="ORF">TEOVI_000537100</name>
</gene>
<dbReference type="Gene3D" id="1.10.470.10">
    <property type="entry name" value="Variant Surface Glycoprotein, subunit A, domain 2"/>
    <property type="match status" value="1"/>
</dbReference>
<keyword evidence="2" id="KW-1003">Cell membrane</keyword>
<reference evidence="8" key="1">
    <citation type="submission" date="2016-09" db="EMBL/GenBank/DDBJ databases">
        <authorList>
            <person name="Hebert L."/>
            <person name="Moumen B."/>
        </authorList>
    </citation>
    <scope>NUCLEOTIDE SEQUENCE [LARGE SCALE GENOMIC DNA]</scope>
    <source>
        <strain evidence="8">OVI</strain>
    </source>
</reference>
<dbReference type="Proteomes" id="UP000195570">
    <property type="component" value="Unassembled WGS sequence"/>
</dbReference>
<dbReference type="InterPro" id="IPR001812">
    <property type="entry name" value="Trypano_VSG_A_N_dom"/>
</dbReference>